<dbReference type="GO" id="GO:0016878">
    <property type="term" value="F:acid-thiol ligase activity"/>
    <property type="evidence" value="ECO:0007669"/>
    <property type="project" value="UniProtKB-ARBA"/>
</dbReference>
<dbReference type="InterPro" id="IPR050237">
    <property type="entry name" value="ATP-dep_AMP-bd_enzyme"/>
</dbReference>
<dbReference type="Gene3D" id="3.60.120.10">
    <property type="entry name" value="Anthranilate synthase"/>
    <property type="match status" value="1"/>
</dbReference>
<dbReference type="OrthoDB" id="9803968at2"/>
<dbReference type="InterPro" id="IPR025110">
    <property type="entry name" value="AMP-bd_C"/>
</dbReference>
<evidence type="ECO:0000313" key="6">
    <source>
        <dbReference type="EMBL" id="RQM36478.1"/>
    </source>
</evidence>
<dbReference type="Pfam" id="PF13193">
    <property type="entry name" value="AMP-binding_C"/>
    <property type="match status" value="1"/>
</dbReference>
<dbReference type="Gene3D" id="3.40.50.980">
    <property type="match status" value="2"/>
</dbReference>
<dbReference type="SUPFAM" id="SSF56322">
    <property type="entry name" value="ADC synthase"/>
    <property type="match status" value="1"/>
</dbReference>
<dbReference type="PANTHER" id="PTHR43767:SF1">
    <property type="entry name" value="NONRIBOSOMAL PEPTIDE SYNTHASE PES1 (EUROFUNG)-RELATED"/>
    <property type="match status" value="1"/>
</dbReference>
<keyword evidence="7" id="KW-1185">Reference proteome</keyword>
<dbReference type="GO" id="GO:0016833">
    <property type="term" value="F:oxo-acid-lyase activity"/>
    <property type="evidence" value="ECO:0007669"/>
    <property type="project" value="InterPro"/>
</dbReference>
<feature type="domain" description="Chorismate-utilising enzyme C-terminal" evidence="3">
    <location>
        <begin position="701"/>
        <end position="955"/>
    </location>
</feature>
<comment type="caution">
    <text evidence="6">The sequence shown here is derived from an EMBL/GenBank/DDBJ whole genome shotgun (WGS) entry which is preliminary data.</text>
</comment>
<dbReference type="FunFam" id="2.30.38.10:FF:000003">
    <property type="entry name" value="Vibriobactin-specific 2,3-dihydroxybenzoate-AMP ligase"/>
    <property type="match status" value="1"/>
</dbReference>
<sequence length="972" mass="106562">MTDNAVLLPEQTVQPVLLSHCLQHWAQLYGSRIALVNEQEQTLSYRQLYQRVEEIAAGLYARGLRAGDHAMVQMPNTLGFYTVFFALLRLGAIPVMAMPNQREQDINALIELATPVAFFIPDGPEYLALANRMQQKHPTLRLLVSDGPGSASIASLTEMWGATCPQPEPEPGDTALLLLSGGTTGTPKLIPRTHDDYFYNFTASARLCGFNSRMVFLAVLPAAHNFTLASPGVLGTWQCGGKVVTTTSASCDETMPLIEKQHVTHVALVPPLAKLWVEGREWEDSSLASLQVIQVGGARLEAGLARQLVEVMGCQLQQVFGMAEGLLCYTRLDDSLDTIIQTQGRPLSPEDEIRIVDEQDNDVAEGETGQLLTRGPYTIRGYFRAPAHNASSFTMDGYYCSGDLVRRDALGNLIVEGRIKEQINRAGEKISAAEVEEAISALHGVHAAVAVGVPDPLMGERICVFIKTTGRAINPAYIKTELRERGISDYKIPDQIEAIAEWPLTAARKIDKRQLVTLAIKRIATTSDMRHYQQESVAISDTPLDLAVKLFGYLRQQNSSVALYERHGEWALGVGSVMEITVEADGSVRRSDGECWQAASPAAALDKALATVPFIGWRAYGHADFELSYLACGVAHHPHPGRLMTLTLPRYEIRLRPSVAELRALNDDDMAWIRQQLSDVGRLPLPHGITPVSVDVRATGRQSYEQQVASAVQDMQEGRYQKVILSRTVEVTTPVDMVGSYYAGRQRNTPARSFLLQQGNFQAYGFSPEIVVAVDANRQVTTQPLAGTRALTGDAATNAQLRQQLLSDSKEIAEHAVSVKLATEEMEQVCRPGSVTVNAFMSVLERGSVQHLASEVSGILADDASPWTAFEKLFPAVTASGIPKAAALESIRRHERERRGLYSGCVLITDSDGQLDAALVLRATYCDGERCWLRAGAGLVAQSMPEREWEETSEKLSSVAPWLFALNSEERM</sequence>
<protein>
    <submittedName>
        <fullName evidence="6">Salicylate synthase</fullName>
    </submittedName>
</protein>
<feature type="domain" description="AMP-dependent synthetase/ligase" evidence="4">
    <location>
        <begin position="22"/>
        <end position="383"/>
    </location>
</feature>
<dbReference type="Pfam" id="PF00425">
    <property type="entry name" value="Chorismate_bind"/>
    <property type="match status" value="1"/>
</dbReference>
<dbReference type="Pfam" id="PF00501">
    <property type="entry name" value="AMP-binding"/>
    <property type="match status" value="1"/>
</dbReference>
<dbReference type="Gene3D" id="2.30.38.10">
    <property type="entry name" value="Luciferase, Domain 3"/>
    <property type="match status" value="1"/>
</dbReference>
<accession>A0A3N6RU20</accession>
<dbReference type="PROSITE" id="PS00455">
    <property type="entry name" value="AMP_BINDING"/>
    <property type="match status" value="1"/>
</dbReference>
<dbReference type="EMBL" id="RHHM01000022">
    <property type="protein sequence ID" value="RQM36478.1"/>
    <property type="molecule type" value="Genomic_DNA"/>
</dbReference>
<dbReference type="PANTHER" id="PTHR43767">
    <property type="entry name" value="LONG-CHAIN-FATTY-ACID--COA LIGASE"/>
    <property type="match status" value="1"/>
</dbReference>
<evidence type="ECO:0000313" key="7">
    <source>
        <dbReference type="Proteomes" id="UP000279457"/>
    </source>
</evidence>
<evidence type="ECO:0000259" key="3">
    <source>
        <dbReference type="Pfam" id="PF00425"/>
    </source>
</evidence>
<comment type="pathway">
    <text evidence="1">Siderophore biosynthesis.</text>
</comment>
<dbReference type="SUPFAM" id="SSF56801">
    <property type="entry name" value="Acetyl-CoA synthetase-like"/>
    <property type="match status" value="1"/>
</dbReference>
<evidence type="ECO:0000256" key="2">
    <source>
        <dbReference type="ARBA" id="ARBA00022598"/>
    </source>
</evidence>
<dbReference type="InterPro" id="IPR000873">
    <property type="entry name" value="AMP-dep_synth/lig_dom"/>
</dbReference>
<dbReference type="InterPro" id="IPR019996">
    <property type="entry name" value="Salicylate_synthase"/>
</dbReference>
<proteinExistence type="predicted"/>
<evidence type="ECO:0000259" key="5">
    <source>
        <dbReference type="Pfam" id="PF13193"/>
    </source>
</evidence>
<keyword evidence="2" id="KW-0436">Ligase</keyword>
<dbReference type="InterPro" id="IPR005801">
    <property type="entry name" value="ADC_synthase"/>
</dbReference>
<evidence type="ECO:0000259" key="4">
    <source>
        <dbReference type="Pfam" id="PF00501"/>
    </source>
</evidence>
<name>A0A3N6RU20_9GAMM</name>
<dbReference type="NCBIfam" id="TIGR03494">
    <property type="entry name" value="salicyl_syn"/>
    <property type="match status" value="1"/>
</dbReference>
<feature type="domain" description="AMP-binding enzyme C-terminal" evidence="5">
    <location>
        <begin position="434"/>
        <end position="509"/>
    </location>
</feature>
<organism evidence="6 7">
    <name type="scientific">Erwinia psidii</name>
    <dbReference type="NCBI Taxonomy" id="69224"/>
    <lineage>
        <taxon>Bacteria</taxon>
        <taxon>Pseudomonadati</taxon>
        <taxon>Pseudomonadota</taxon>
        <taxon>Gammaproteobacteria</taxon>
        <taxon>Enterobacterales</taxon>
        <taxon>Erwiniaceae</taxon>
        <taxon>Erwinia</taxon>
    </lineage>
</organism>
<gene>
    <name evidence="6" type="ORF">EB241_20290</name>
</gene>
<dbReference type="InterPro" id="IPR019999">
    <property type="entry name" value="Anth_synth_I-like"/>
</dbReference>
<dbReference type="InterPro" id="IPR020845">
    <property type="entry name" value="AMP-binding_CS"/>
</dbReference>
<reference evidence="6 7" key="1">
    <citation type="submission" date="2018-10" db="EMBL/GenBank/DDBJ databases">
        <title>Draft genome sequence for the type isolate of Erwinia psidii, agent causal of bacterial blight in guava (Psidium guajava) and wilt and die-back of Eucalyptus spp.</title>
        <authorList>
            <person name="Hermenegildo P.S."/>
            <person name="Santos S.A."/>
            <person name="Guimaraes L.M.S."/>
            <person name="Vidigal P.M.P."/>
            <person name="Pereira I.C."/>
            <person name="Badel J.L."/>
            <person name="Alfenas-Zerbini P."/>
            <person name="Ferreira M.A.S.V."/>
            <person name="Alfenas A.C."/>
        </authorList>
    </citation>
    <scope>NUCLEOTIDE SEQUENCE [LARGE SCALE GENOMIC DNA]</scope>
    <source>
        <strain evidence="6 7">IBSBF 435</strain>
    </source>
</reference>
<dbReference type="FunFam" id="3.40.50.980:FF:000003">
    <property type="entry name" value="Vibriobactin-specific 2,3-dihydroxybenzoate-AMP ligase"/>
    <property type="match status" value="1"/>
</dbReference>
<dbReference type="AlphaFoldDB" id="A0A3N6RU20"/>
<dbReference type="InterPro" id="IPR045851">
    <property type="entry name" value="AMP-bd_C_sf"/>
</dbReference>
<dbReference type="Gene3D" id="3.30.300.30">
    <property type="match status" value="1"/>
</dbReference>
<evidence type="ECO:0000256" key="1">
    <source>
        <dbReference type="ARBA" id="ARBA00004924"/>
    </source>
</evidence>
<dbReference type="PRINTS" id="PR00095">
    <property type="entry name" value="ANTSNTHASEI"/>
</dbReference>
<dbReference type="GO" id="GO:0008909">
    <property type="term" value="F:isochorismate synthase activity"/>
    <property type="evidence" value="ECO:0007669"/>
    <property type="project" value="InterPro"/>
</dbReference>
<dbReference type="Proteomes" id="UP000279457">
    <property type="component" value="Unassembled WGS sequence"/>
</dbReference>
<dbReference type="InterPro" id="IPR015890">
    <property type="entry name" value="Chorismate_C"/>
</dbReference>